<dbReference type="PANTHER" id="PTHR34351">
    <property type="entry name" value="SLR1927 PROTEIN-RELATED"/>
    <property type="match status" value="1"/>
</dbReference>
<reference evidence="2 3" key="1">
    <citation type="journal article" date="2010" name="Stand. Genomic Sci.">
        <title>Complete genome sequence of Ferrimonas balearica type strain (PAT).</title>
        <authorList>
            <person name="Nolan M."/>
            <person name="Sikorski J."/>
            <person name="Davenport K."/>
            <person name="Lucas S."/>
            <person name="Glavina Del Rio T."/>
            <person name="Tice H."/>
            <person name="Cheng J."/>
            <person name="Goodwin L."/>
            <person name="Pitluck S."/>
            <person name="Liolios K."/>
            <person name="Ivanova N."/>
            <person name="Mavromatis K."/>
            <person name="Ovchinnikova G."/>
            <person name="Pati A."/>
            <person name="Chen A."/>
            <person name="Palaniappan K."/>
            <person name="Land M."/>
            <person name="Hauser L."/>
            <person name="Chang Y."/>
            <person name="Jeffries C."/>
            <person name="Tapia R."/>
            <person name="Brettin T."/>
            <person name="Detter J."/>
            <person name="Han C."/>
            <person name="Yasawong M."/>
            <person name="Rohde M."/>
            <person name="Tindall B."/>
            <person name="Goker M."/>
            <person name="Woyke T."/>
            <person name="Bristow J."/>
            <person name="Eisen J."/>
            <person name="Markowitz V."/>
            <person name="Hugenholtz P."/>
            <person name="Kyrpides N."/>
            <person name="Klenk H."/>
            <person name="Lapidus A."/>
        </authorList>
    </citation>
    <scope>NUCLEOTIDE SEQUENCE [LARGE SCALE GENOMIC DNA]</scope>
    <source>
        <strain evidence="3">DSM 9799 / CCM 4581 / KCTC 23876 / PAT</strain>
    </source>
</reference>
<feature type="transmembrane region" description="Helical" evidence="1">
    <location>
        <begin position="62"/>
        <end position="82"/>
    </location>
</feature>
<dbReference type="HOGENOM" id="CLU_054568_0_0_6"/>
<keyword evidence="1" id="KW-1133">Transmembrane helix</keyword>
<sequence length="317" mass="35443">MNLSARLPGQWWRRWLARRLPAARRQDLTHRSVFILPTALGIGYLVLCGVLFIFGTNYQNNLILALCFLLISLFNTSLLLSFRNLAGLTVAGGEGHSRHAGDALPFDITLSSERAHYHLELRFPGGVNRYVSKVGPRAVTVQALHPPHRRGRLRPDRLVIASAYPLGLCRAWSRLDLDQSALVWPEPQAGGQLPVPAASEGDHQNRRHRAGVDDFHGLAPWQRGHSLARVAWKQAARSGEWQTKTFVTPEGVPTELALDPALPLEAGLSRLTHQLEQLHRRHQPYALRLGPQRYGPDSSEAHRRRCLDALACYPESP</sequence>
<dbReference type="STRING" id="550540.Fbal_1409"/>
<evidence type="ECO:0000313" key="3">
    <source>
        <dbReference type="Proteomes" id="UP000006683"/>
    </source>
</evidence>
<dbReference type="KEGG" id="fbl:Fbal_1409"/>
<dbReference type="eggNOG" id="COG1721">
    <property type="taxonomic scope" value="Bacteria"/>
</dbReference>
<keyword evidence="1" id="KW-0472">Membrane</keyword>
<dbReference type="Proteomes" id="UP000006683">
    <property type="component" value="Chromosome"/>
</dbReference>
<dbReference type="PANTHER" id="PTHR34351:SF1">
    <property type="entry name" value="SLR1927 PROTEIN"/>
    <property type="match status" value="1"/>
</dbReference>
<gene>
    <name evidence="2" type="ordered locus">Fbal_1409</name>
</gene>
<dbReference type="OrthoDB" id="5298497at2"/>
<evidence type="ECO:0000313" key="2">
    <source>
        <dbReference type="EMBL" id="ADN75613.1"/>
    </source>
</evidence>
<dbReference type="EMBL" id="CP002209">
    <property type="protein sequence ID" value="ADN75613.1"/>
    <property type="molecule type" value="Genomic_DNA"/>
</dbReference>
<feature type="transmembrane region" description="Helical" evidence="1">
    <location>
        <begin position="33"/>
        <end position="56"/>
    </location>
</feature>
<organism evidence="2 3">
    <name type="scientific">Ferrimonas balearica (strain DSM 9799 / CCM 4581 / KCTC 23876 / PAT)</name>
    <dbReference type="NCBI Taxonomy" id="550540"/>
    <lineage>
        <taxon>Bacteria</taxon>
        <taxon>Pseudomonadati</taxon>
        <taxon>Pseudomonadota</taxon>
        <taxon>Gammaproteobacteria</taxon>
        <taxon>Alteromonadales</taxon>
        <taxon>Ferrimonadaceae</taxon>
        <taxon>Ferrimonas</taxon>
    </lineage>
</organism>
<dbReference type="AlphaFoldDB" id="E1SMS4"/>
<proteinExistence type="predicted"/>
<evidence type="ECO:0000256" key="1">
    <source>
        <dbReference type="SAM" id="Phobius"/>
    </source>
</evidence>
<name>E1SMS4_FERBD</name>
<accession>E1SMS4</accession>
<keyword evidence="1" id="KW-0812">Transmembrane</keyword>
<keyword evidence="3" id="KW-1185">Reference proteome</keyword>
<dbReference type="GeneID" id="67181628"/>
<protein>
    <submittedName>
        <fullName evidence="2">Uncharacterized protein</fullName>
    </submittedName>
</protein>
<dbReference type="RefSeq" id="WP_013344919.1">
    <property type="nucleotide sequence ID" value="NC_014541.1"/>
</dbReference>